<organism evidence="1 2">
    <name type="scientific">Purpureocillium lilacinum</name>
    <name type="common">Paecilomyces lilacinus</name>
    <dbReference type="NCBI Taxonomy" id="33203"/>
    <lineage>
        <taxon>Eukaryota</taxon>
        <taxon>Fungi</taxon>
        <taxon>Dikarya</taxon>
        <taxon>Ascomycota</taxon>
        <taxon>Pezizomycotina</taxon>
        <taxon>Sordariomycetes</taxon>
        <taxon>Hypocreomycetidae</taxon>
        <taxon>Hypocreales</taxon>
        <taxon>Ophiocordycipitaceae</taxon>
        <taxon>Purpureocillium</taxon>
    </lineage>
</organism>
<comment type="caution">
    <text evidence="1">The sequence shown here is derived from an EMBL/GenBank/DDBJ whole genome shotgun (WGS) entry which is preliminary data.</text>
</comment>
<dbReference type="EMBL" id="JBGNUJ010000012">
    <property type="protein sequence ID" value="KAL3953003.1"/>
    <property type="molecule type" value="Genomic_DNA"/>
</dbReference>
<evidence type="ECO:0000313" key="1">
    <source>
        <dbReference type="EMBL" id="KAL3953003.1"/>
    </source>
</evidence>
<sequence>MAAVQQLLTSPSPGPSPAMGLNGNPASPAMDLDARPSQSPVMLHGRSLRGAPEEGDKRIVVIVYGHGQDRIVSVFAEVLGKPFRLKSSFGNIAAADRGYVIGILAGEAKADVETRDRELVVAINAHCVHLGMPPDAQLSTHCDYEFLYTEPSSFRRYLARFISFVLGQVSHHEELMAKPRTYFMSTTFPDVRAALPNLDILTVGSDAVEIRVDLLREPLGGGNFAGVPSLSYVGEQVMLLRQRTELPIIFTTRCTNENGRFPMDDPELYHRYLYKAIQWGVEYIDVELWLPEDIRRDLYQRRETRASCRRFTTFRGRSAGRRSMHSTSFNDHVHTSRVPDAPPFSGLNMAEVGQISRTLNKVFTPITHPLLPLIAAPGQMSTAEIHSALAMVGQLPKKNIFGISISTFRSAVPQAPFYEKCFNELGLPHHFAMVERQPNNFAGMEVWCNQKEFGGAYLDPGVSVQTLTKHNKFFAGLNNGRGPTLTEAARAIGIVDTIVVKAGTSASSTPASLASSPPHQQADGTMAPKQEGLGANASLIFDNAGWRGIMHTLIRTWRPLRTLDALKIAKIYTVGFRTPPALARNAPPIEQFISMESLQRARSVADDTAPFVIVSALGPGVPQSRRRDGAEQSDPSDAAEKSGFVAYGAADVAAFSTVESLRLLVGQNVPYSFVRLASGRNPF</sequence>
<reference evidence="1" key="1">
    <citation type="submission" date="2024-12" db="EMBL/GenBank/DDBJ databases">
        <title>Comparative genomics and development of molecular markers within Purpureocillium lilacinum and among Purpureocillium species.</title>
        <authorList>
            <person name="Yeh Z.-Y."/>
            <person name="Ni N.-T."/>
            <person name="Lo P.-H."/>
            <person name="Mushyakhwo K."/>
            <person name="Lin C.-F."/>
            <person name="Nai Y.-S."/>
        </authorList>
    </citation>
    <scope>NUCLEOTIDE SEQUENCE</scope>
    <source>
        <strain evidence="1">NCHU-NPUST-175</strain>
    </source>
</reference>
<proteinExistence type="predicted"/>
<evidence type="ECO:0000313" key="2">
    <source>
        <dbReference type="Proteomes" id="UP001638806"/>
    </source>
</evidence>
<gene>
    <name evidence="1" type="ORF">ACCO45_012946</name>
</gene>
<keyword evidence="2" id="KW-1185">Reference proteome</keyword>
<protein>
    <submittedName>
        <fullName evidence="1">Uncharacterized protein</fullName>
    </submittedName>
</protein>
<name>A0ACC4DCI1_PURLI</name>
<dbReference type="Proteomes" id="UP001638806">
    <property type="component" value="Unassembled WGS sequence"/>
</dbReference>
<accession>A0ACC4DCI1</accession>